<evidence type="ECO:0000256" key="2">
    <source>
        <dbReference type="ARBA" id="ARBA00022490"/>
    </source>
</evidence>
<evidence type="ECO:0000256" key="10">
    <source>
        <dbReference type="SAM" id="Coils"/>
    </source>
</evidence>
<keyword evidence="4 7" id="KW-0067">ATP-binding</keyword>
<dbReference type="OrthoDB" id="9766614at2"/>
<dbReference type="NCBIfam" id="NF009488">
    <property type="entry name" value="PRK12850.1"/>
    <property type="match status" value="1"/>
</dbReference>
<feature type="binding site" evidence="7">
    <location>
        <position position="415"/>
    </location>
    <ligand>
        <name>ATP</name>
        <dbReference type="ChEBI" id="CHEBI:30616"/>
    </ligand>
</feature>
<gene>
    <name evidence="7" type="primary">groEL</name>
    <name evidence="7" type="synonym">groL</name>
    <name evidence="11" type="ORF">BB934_12330</name>
</gene>
<dbReference type="Gene3D" id="1.10.560.10">
    <property type="entry name" value="GroEL-like equatorial domain"/>
    <property type="match status" value="1"/>
</dbReference>
<dbReference type="InterPro" id="IPR018370">
    <property type="entry name" value="Chaperonin_Cpn60_CS"/>
</dbReference>
<evidence type="ECO:0000256" key="5">
    <source>
        <dbReference type="ARBA" id="ARBA00023186"/>
    </source>
</evidence>
<dbReference type="NCBIfam" id="TIGR02348">
    <property type="entry name" value="GroEL"/>
    <property type="match status" value="1"/>
</dbReference>
<dbReference type="SUPFAM" id="SSF54849">
    <property type="entry name" value="GroEL-intermediate domain like"/>
    <property type="match status" value="1"/>
</dbReference>
<dbReference type="Pfam" id="PF00118">
    <property type="entry name" value="Cpn60_TCP1"/>
    <property type="match status" value="1"/>
</dbReference>
<dbReference type="InterPro" id="IPR027409">
    <property type="entry name" value="GroEL-like_apical_dom_sf"/>
</dbReference>
<dbReference type="InterPro" id="IPR027410">
    <property type="entry name" value="TCP-1-like_intermed_sf"/>
</dbReference>
<dbReference type="InterPro" id="IPR027413">
    <property type="entry name" value="GROEL-like_equatorial_sf"/>
</dbReference>
<dbReference type="EMBL" id="CP016616">
    <property type="protein sequence ID" value="ANY78900.1"/>
    <property type="molecule type" value="Genomic_DNA"/>
</dbReference>
<feature type="binding site" evidence="7">
    <location>
        <position position="497"/>
    </location>
    <ligand>
        <name>ATP</name>
        <dbReference type="ChEBI" id="CHEBI:30616"/>
    </ligand>
</feature>
<comment type="subunit">
    <text evidence="7 9">Forms a cylinder of 14 subunits composed of two heptameric rings stacked back-to-back. Interacts with the co-chaperonin GroES.</text>
</comment>
<organism evidence="11">
    <name type="scientific">Microvirga ossetica</name>
    <dbReference type="NCBI Taxonomy" id="1882682"/>
    <lineage>
        <taxon>Bacteria</taxon>
        <taxon>Pseudomonadati</taxon>
        <taxon>Pseudomonadota</taxon>
        <taxon>Alphaproteobacteria</taxon>
        <taxon>Hyphomicrobiales</taxon>
        <taxon>Methylobacteriaceae</taxon>
        <taxon>Microvirga</taxon>
    </lineage>
</organism>
<dbReference type="SUPFAM" id="SSF52029">
    <property type="entry name" value="GroEL apical domain-like"/>
    <property type="match status" value="1"/>
</dbReference>
<dbReference type="InterPro" id="IPR002423">
    <property type="entry name" value="Cpn60/GroEL/TCP-1"/>
</dbReference>
<evidence type="ECO:0000256" key="9">
    <source>
        <dbReference type="RuleBase" id="RU000419"/>
    </source>
</evidence>
<comment type="caution">
    <text evidence="7">Lacks conserved residue(s) required for the propagation of feature annotation.</text>
</comment>
<keyword evidence="5 7" id="KW-0143">Chaperone</keyword>
<dbReference type="PRINTS" id="PR00298">
    <property type="entry name" value="CHAPERONIN60"/>
</dbReference>
<dbReference type="RefSeq" id="WP_099509914.1">
    <property type="nucleotide sequence ID" value="NZ_CP016616.1"/>
</dbReference>
<evidence type="ECO:0000256" key="6">
    <source>
        <dbReference type="ARBA" id="ARBA00023235"/>
    </source>
</evidence>
<feature type="binding site" evidence="7">
    <location>
        <begin position="87"/>
        <end position="91"/>
    </location>
    <ligand>
        <name>ATP</name>
        <dbReference type="ChEBI" id="CHEBI:30616"/>
    </ligand>
</feature>
<evidence type="ECO:0000256" key="3">
    <source>
        <dbReference type="ARBA" id="ARBA00022741"/>
    </source>
</evidence>
<reference evidence="11" key="1">
    <citation type="submission" date="2016-07" db="EMBL/GenBank/DDBJ databases">
        <title>Microvirga ossetica sp. nov. a new species of rhizobia isolated from root nodules of the legume species Vicia alpestris Steven originated from North Ossetia region in the Caucasus.</title>
        <authorList>
            <person name="Safronova V.I."/>
            <person name="Kuznetsova I.G."/>
            <person name="Sazanova A.L."/>
            <person name="Belimov A."/>
            <person name="Andronov E."/>
            <person name="Osledkin Y.S."/>
            <person name="Onishchuk O.P."/>
            <person name="Kurchak O.N."/>
            <person name="Shaposhnikov A.I."/>
            <person name="Willems A."/>
            <person name="Tikhonovich I.A."/>
        </authorList>
    </citation>
    <scope>NUCLEOTIDE SEQUENCE [LARGE SCALE GENOMIC DNA]</scope>
    <source>
        <strain evidence="11">V5/3M</strain>
    </source>
</reference>
<comment type="subcellular location">
    <subcellularLocation>
        <location evidence="7">Cytoplasm</location>
    </subcellularLocation>
</comment>
<feature type="coiled-coil region" evidence="10">
    <location>
        <begin position="339"/>
        <end position="366"/>
    </location>
</feature>
<dbReference type="FunFam" id="3.50.7.10:FF:000001">
    <property type="entry name" value="60 kDa chaperonin"/>
    <property type="match status" value="1"/>
</dbReference>
<sequence length="546" mass="57556">MAAKDVKFSTDARDRMLRGVDILANAVKVTLGPKGRNVVLEKSYGAPRITKDGVTVAKEIELADKFENMGAQMVREVASKASDVAGDGTTTATVLAQAIVREGAKAVAAGMNPMDLKRGIDLATAEAVKDIQSRAKKVASSEEIAQVGTISANGDASIGEMIAQAMQKVGNEGVITVEEAKTAETELDVVEGMQFDRGYLSPYFITNAEKMIAELEDPYILIHEKKLSSLQSLLPILEAVVQTSKPLLIVAEDIEGEALATLVVNKLRGGLKIAAVKAPGFGDRRKAMLEDIAILTAGQTISEDLGIKLENVTLDMLGRAKRIRIDKESTTIIDGAGAKDAIEARVQQIKAQIEETTSDYDREKLQERLAKLAGGVAVIRVGGSTEIEVKEKKDRVDDAMHATRAAVEEGIVPGGGTALLRAKAAVAKLTTDNPDVQAGIKIVLRALEAPLRQIAENAGVEGSTVVGKINDNTKSDTYGFNAQTEEFVDMLQAGIVDPAKVVRTALQNAASVAGLLVTTEAMVAETPKNDAAPAMPGGGMGGMGGF</sequence>
<dbReference type="KEGG" id="moc:BB934_12330"/>
<dbReference type="CDD" id="cd03344">
    <property type="entry name" value="GroEL"/>
    <property type="match status" value="1"/>
</dbReference>
<dbReference type="EC" id="5.6.1.7" evidence="7"/>
<evidence type="ECO:0000256" key="1">
    <source>
        <dbReference type="ARBA" id="ARBA00006607"/>
    </source>
</evidence>
<dbReference type="Gene3D" id="3.30.260.10">
    <property type="entry name" value="TCP-1-like chaperonin intermediate domain"/>
    <property type="match status" value="1"/>
</dbReference>
<comment type="similarity">
    <text evidence="1 7 8">Belongs to the chaperonin (HSP60) family.</text>
</comment>
<dbReference type="GO" id="GO:0042026">
    <property type="term" value="P:protein refolding"/>
    <property type="evidence" value="ECO:0007669"/>
    <property type="project" value="UniProtKB-UniRule"/>
</dbReference>
<dbReference type="GO" id="GO:0005737">
    <property type="term" value="C:cytoplasm"/>
    <property type="evidence" value="ECO:0007669"/>
    <property type="project" value="UniProtKB-SubCell"/>
</dbReference>
<dbReference type="FunFam" id="1.10.560.10:FF:000001">
    <property type="entry name" value="60 kDa chaperonin"/>
    <property type="match status" value="1"/>
</dbReference>
<dbReference type="GO" id="GO:0140662">
    <property type="term" value="F:ATP-dependent protein folding chaperone"/>
    <property type="evidence" value="ECO:0007669"/>
    <property type="project" value="InterPro"/>
</dbReference>
<dbReference type="AlphaFoldDB" id="A0A1B2EG00"/>
<dbReference type="GO" id="GO:0016853">
    <property type="term" value="F:isomerase activity"/>
    <property type="evidence" value="ECO:0007669"/>
    <property type="project" value="UniProtKB-KW"/>
</dbReference>
<evidence type="ECO:0000313" key="11">
    <source>
        <dbReference type="EMBL" id="ANY78900.1"/>
    </source>
</evidence>
<dbReference type="Gene3D" id="3.50.7.10">
    <property type="entry name" value="GroEL"/>
    <property type="match status" value="1"/>
</dbReference>
<comment type="function">
    <text evidence="7 9">Together with its co-chaperonin GroES, plays an essential role in assisting protein folding. The GroEL-GroES system forms a nano-cage that allows encapsulation of the non-native substrate proteins and provides a physical environment optimized to promote and accelerate protein folding.</text>
</comment>
<dbReference type="GO" id="GO:0005524">
    <property type="term" value="F:ATP binding"/>
    <property type="evidence" value="ECO:0007669"/>
    <property type="project" value="UniProtKB-UniRule"/>
</dbReference>
<evidence type="ECO:0000256" key="4">
    <source>
        <dbReference type="ARBA" id="ARBA00022840"/>
    </source>
</evidence>
<feature type="binding site" evidence="7">
    <location>
        <begin position="30"/>
        <end position="33"/>
    </location>
    <ligand>
        <name>ATP</name>
        <dbReference type="ChEBI" id="CHEBI:30616"/>
    </ligand>
</feature>
<dbReference type="NCBIfam" id="NF009489">
    <property type="entry name" value="PRK12851.1"/>
    <property type="match status" value="1"/>
</dbReference>
<dbReference type="GO" id="GO:0051082">
    <property type="term" value="F:unfolded protein binding"/>
    <property type="evidence" value="ECO:0007669"/>
    <property type="project" value="UniProtKB-UniRule"/>
</dbReference>
<proteinExistence type="inferred from homology"/>
<accession>A0A1B2EG00</accession>
<evidence type="ECO:0000256" key="7">
    <source>
        <dbReference type="HAMAP-Rule" id="MF_00600"/>
    </source>
</evidence>
<dbReference type="SUPFAM" id="SSF48592">
    <property type="entry name" value="GroEL equatorial domain-like"/>
    <property type="match status" value="1"/>
</dbReference>
<dbReference type="PANTHER" id="PTHR45633">
    <property type="entry name" value="60 KDA HEAT SHOCK PROTEIN, MITOCHONDRIAL"/>
    <property type="match status" value="1"/>
</dbReference>
<evidence type="ECO:0000256" key="8">
    <source>
        <dbReference type="RuleBase" id="RU000418"/>
    </source>
</evidence>
<keyword evidence="2 7" id="KW-0963">Cytoplasm</keyword>
<dbReference type="PROSITE" id="PS00296">
    <property type="entry name" value="CHAPERONINS_CPN60"/>
    <property type="match status" value="1"/>
</dbReference>
<dbReference type="NCBIfam" id="NF000592">
    <property type="entry name" value="PRK00013.1"/>
    <property type="match status" value="1"/>
</dbReference>
<keyword evidence="10" id="KW-0175">Coiled coil</keyword>
<dbReference type="HAMAP" id="MF_00600">
    <property type="entry name" value="CH60"/>
    <property type="match status" value="1"/>
</dbReference>
<keyword evidence="6 7" id="KW-0413">Isomerase</keyword>
<protein>
    <recommendedName>
        <fullName evidence="7">Chaperonin GroEL</fullName>
        <ecNumber evidence="7">5.6.1.7</ecNumber>
    </recommendedName>
    <alternativeName>
        <fullName evidence="7">60 kDa chaperonin</fullName>
    </alternativeName>
    <alternativeName>
        <fullName evidence="7">Chaperonin-60</fullName>
        <shortName evidence="7">Cpn60</shortName>
    </alternativeName>
</protein>
<keyword evidence="3 7" id="KW-0547">Nucleotide-binding</keyword>
<feature type="binding site" evidence="7">
    <location>
        <position position="51"/>
    </location>
    <ligand>
        <name>ATP</name>
        <dbReference type="ChEBI" id="CHEBI:30616"/>
    </ligand>
</feature>
<dbReference type="InterPro" id="IPR001844">
    <property type="entry name" value="Cpn60/GroEL"/>
</dbReference>
<dbReference type="NCBIfam" id="NF009487">
    <property type="entry name" value="PRK12849.1"/>
    <property type="match status" value="1"/>
</dbReference>
<name>A0A1B2EG00_9HYPH</name>